<feature type="transmembrane region" description="Helical" evidence="6">
    <location>
        <begin position="264"/>
        <end position="285"/>
    </location>
</feature>
<keyword evidence="2" id="KW-1003">Cell membrane</keyword>
<feature type="transmembrane region" description="Helical" evidence="6">
    <location>
        <begin position="25"/>
        <end position="48"/>
    </location>
</feature>
<evidence type="ECO:0000313" key="7">
    <source>
        <dbReference type="EMBL" id="MBO0330928.1"/>
    </source>
</evidence>
<feature type="transmembrane region" description="Helical" evidence="6">
    <location>
        <begin position="131"/>
        <end position="151"/>
    </location>
</feature>
<feature type="transmembrane region" description="Helical" evidence="6">
    <location>
        <begin position="344"/>
        <end position="364"/>
    </location>
</feature>
<keyword evidence="3 6" id="KW-0812">Transmembrane</keyword>
<evidence type="ECO:0000256" key="5">
    <source>
        <dbReference type="ARBA" id="ARBA00023136"/>
    </source>
</evidence>
<dbReference type="PANTHER" id="PTHR30250">
    <property type="entry name" value="PST FAMILY PREDICTED COLANIC ACID TRANSPORTER"/>
    <property type="match status" value="1"/>
</dbReference>
<feature type="transmembrane region" description="Helical" evidence="6">
    <location>
        <begin position="376"/>
        <end position="392"/>
    </location>
</feature>
<reference evidence="7 8" key="1">
    <citation type="submission" date="2021-03" db="EMBL/GenBank/DDBJ databases">
        <title>Muricauda sp. CAU 1631 isolated from Incheon.</title>
        <authorList>
            <person name="Kim W."/>
        </authorList>
    </citation>
    <scope>NUCLEOTIDE SEQUENCE [LARGE SCALE GENOMIC DNA]</scope>
    <source>
        <strain evidence="7 8">CAU 1631</strain>
    </source>
</reference>
<keyword evidence="5 6" id="KW-0472">Membrane</keyword>
<dbReference type="Proteomes" id="UP000664163">
    <property type="component" value="Unassembled WGS sequence"/>
</dbReference>
<evidence type="ECO:0000256" key="3">
    <source>
        <dbReference type="ARBA" id="ARBA00022692"/>
    </source>
</evidence>
<keyword evidence="4 6" id="KW-1133">Transmembrane helix</keyword>
<feature type="transmembrane region" description="Helical" evidence="6">
    <location>
        <begin position="398"/>
        <end position="420"/>
    </location>
</feature>
<proteinExistence type="predicted"/>
<evidence type="ECO:0000256" key="2">
    <source>
        <dbReference type="ARBA" id="ARBA00022475"/>
    </source>
</evidence>
<dbReference type="EMBL" id="JAFLND010000002">
    <property type="protein sequence ID" value="MBO0330928.1"/>
    <property type="molecule type" value="Genomic_DNA"/>
</dbReference>
<comment type="caution">
    <text evidence="7">The sequence shown here is derived from an EMBL/GenBank/DDBJ whole genome shotgun (WGS) entry which is preliminary data.</text>
</comment>
<evidence type="ECO:0000256" key="4">
    <source>
        <dbReference type="ARBA" id="ARBA00022989"/>
    </source>
</evidence>
<keyword evidence="8" id="KW-1185">Reference proteome</keyword>
<name>A0ABS3EXG8_9FLAO</name>
<dbReference type="CDD" id="cd13128">
    <property type="entry name" value="MATE_Wzx_like"/>
    <property type="match status" value="1"/>
</dbReference>
<protein>
    <submittedName>
        <fullName evidence="7">Flippase</fullName>
    </submittedName>
</protein>
<dbReference type="PANTHER" id="PTHR30250:SF11">
    <property type="entry name" value="O-ANTIGEN TRANSPORTER-RELATED"/>
    <property type="match status" value="1"/>
</dbReference>
<feature type="transmembrane region" description="Helical" evidence="6">
    <location>
        <begin position="193"/>
        <end position="213"/>
    </location>
</feature>
<comment type="subcellular location">
    <subcellularLocation>
        <location evidence="1">Cell membrane</location>
        <topology evidence="1">Multi-pass membrane protein</topology>
    </subcellularLocation>
</comment>
<feature type="transmembrane region" description="Helical" evidence="6">
    <location>
        <begin position="102"/>
        <end position="125"/>
    </location>
</feature>
<feature type="transmembrane region" description="Helical" evidence="6">
    <location>
        <begin position="163"/>
        <end position="181"/>
    </location>
</feature>
<feature type="transmembrane region" description="Helical" evidence="6">
    <location>
        <begin position="225"/>
        <end position="244"/>
    </location>
</feature>
<organism evidence="7 8">
    <name type="scientific">[Muricauda] lutisoli</name>
    <dbReference type="NCBI Taxonomy" id="2816035"/>
    <lineage>
        <taxon>Bacteria</taxon>
        <taxon>Pseudomonadati</taxon>
        <taxon>Bacteroidota</taxon>
        <taxon>Flavobacteriia</taxon>
        <taxon>Flavobacteriales</taxon>
        <taxon>Flavobacteriaceae</taxon>
        <taxon>Allomuricauda</taxon>
    </lineage>
</organism>
<evidence type="ECO:0000256" key="1">
    <source>
        <dbReference type="ARBA" id="ARBA00004651"/>
    </source>
</evidence>
<feature type="transmembrane region" description="Helical" evidence="6">
    <location>
        <begin position="60"/>
        <end position="81"/>
    </location>
</feature>
<dbReference type="Pfam" id="PF01943">
    <property type="entry name" value="Polysacc_synt"/>
    <property type="match status" value="1"/>
</dbReference>
<evidence type="ECO:0000256" key="6">
    <source>
        <dbReference type="SAM" id="Phobius"/>
    </source>
</evidence>
<dbReference type="InterPro" id="IPR002797">
    <property type="entry name" value="Polysacc_synth"/>
</dbReference>
<gene>
    <name evidence="7" type="ORF">J0X13_10230</name>
</gene>
<dbReference type="InterPro" id="IPR050833">
    <property type="entry name" value="Poly_Biosynth_Transport"/>
</dbReference>
<evidence type="ECO:0000313" key="8">
    <source>
        <dbReference type="Proteomes" id="UP000664163"/>
    </source>
</evidence>
<feature type="transmembrane region" description="Helical" evidence="6">
    <location>
        <begin position="306"/>
        <end position="324"/>
    </location>
</feature>
<accession>A0ABS3EXG8</accession>
<sequence length="437" mass="49163">MANLSGLFKNINNLPPRVVNSGRVFMLRVFGMALSYAAIIYISNVYGAEAFGRYSLSVTLWQLLILIFSLGIPQAILKITADKNNYEKAPKSNYLSKAAKTLLVSASGCSLALFFLKEWLAISVFNDPKLIFYFKYISLFIILGIFHSFLTEFLRGKQDFIKYGLFVYVLPYLLLLAFMYLFKTSGFQENGTILSFLMAFGLLVIILLFYFPRSRAQKDYPYKKLFALSFPMLFSAAFMFISNWTDIFMLGAMVSKKDVGIYNAAYKLATIALIIINAVNTVLAPKISELYGKNQVGQIANEVQKGTRLIVIFTIPIVGVLIFFRKSLLGFFGGEFVDSGQEVLIVVSLGLLFNALSGSVGQVLNMTQHQKELRNFTIISAIGNALLNYFLIKSFGIIGAAVASLMSNMLLNILCVIFVYKKYKILTIYRFWRIYGN</sequence>